<dbReference type="Proteomes" id="UP001265746">
    <property type="component" value="Unassembled WGS sequence"/>
</dbReference>
<sequence>MKRGLRRSDIQVQGQERVFTPDDGGVRIEPWTHHRILSTPPPNDPSGKRSVFILSSTVSQHIFKLDEVFYENWHSYQKGFIVHGGSLSLLQVLIKFSMLDLRLTSCVLRFSMPVDRIFHCQVGFHSGNKFPTTSKGIGMGRYLAAALGYQSYYRQWTTK</sequence>
<reference evidence="1" key="1">
    <citation type="submission" date="2023-06" db="EMBL/GenBank/DDBJ databases">
        <authorList>
            <person name="Noh H."/>
        </authorList>
    </citation>
    <scope>NUCLEOTIDE SEQUENCE</scope>
    <source>
        <strain evidence="1">DUCC20226</strain>
    </source>
</reference>
<proteinExistence type="predicted"/>
<dbReference type="EMBL" id="JAUJFL010000001">
    <property type="protein sequence ID" value="KAK2613223.1"/>
    <property type="molecule type" value="Genomic_DNA"/>
</dbReference>
<comment type="caution">
    <text evidence="1">The sequence shown here is derived from an EMBL/GenBank/DDBJ whole genome shotgun (WGS) entry which is preliminary data.</text>
</comment>
<protein>
    <submittedName>
        <fullName evidence="1">Uncharacterized protein</fullName>
    </submittedName>
</protein>
<gene>
    <name evidence="1" type="ORF">N8I77_000148</name>
</gene>
<evidence type="ECO:0000313" key="2">
    <source>
        <dbReference type="Proteomes" id="UP001265746"/>
    </source>
</evidence>
<accession>A0AAD9SLM9</accession>
<evidence type="ECO:0000313" key="1">
    <source>
        <dbReference type="EMBL" id="KAK2613223.1"/>
    </source>
</evidence>
<dbReference type="AlphaFoldDB" id="A0AAD9SLM9"/>
<name>A0AAD9SLM9_PHOAM</name>
<organism evidence="1 2">
    <name type="scientific">Phomopsis amygdali</name>
    <name type="common">Fusicoccum amygdali</name>
    <dbReference type="NCBI Taxonomy" id="1214568"/>
    <lineage>
        <taxon>Eukaryota</taxon>
        <taxon>Fungi</taxon>
        <taxon>Dikarya</taxon>
        <taxon>Ascomycota</taxon>
        <taxon>Pezizomycotina</taxon>
        <taxon>Sordariomycetes</taxon>
        <taxon>Sordariomycetidae</taxon>
        <taxon>Diaporthales</taxon>
        <taxon>Diaporthaceae</taxon>
        <taxon>Diaporthe</taxon>
    </lineage>
</organism>
<keyword evidence="2" id="KW-1185">Reference proteome</keyword>